<dbReference type="SUPFAM" id="SSF101936">
    <property type="entry name" value="DNA-binding pseudobarrel domain"/>
    <property type="match status" value="1"/>
</dbReference>
<sequence>MSSLTDFRFFKFIIPNMDNQIRMPPTFSNLVRETISNPIEISTTNGQSWSISWGVEEEHPHRIVFTGGWRDFYGHYHLRIGSMMLLSYHQPKFFYVTIHGTSFCENNYERNLRHGSLPAIPAHGNYTIVLHGGCATVREHFSLRDEWLVLFCYHNIQNTMYVMFFNEHTMEINYLDHDEPGRECTCIIYRRPPGQCT</sequence>
<gene>
    <name evidence="7" type="ORF">Ahy_B05g076938</name>
</gene>
<evidence type="ECO:0000256" key="1">
    <source>
        <dbReference type="ARBA" id="ARBA00004123"/>
    </source>
</evidence>
<feature type="domain" description="TF-B3" evidence="6">
    <location>
        <begin position="6"/>
        <end position="102"/>
    </location>
</feature>
<reference evidence="7 8" key="1">
    <citation type="submission" date="2019-01" db="EMBL/GenBank/DDBJ databases">
        <title>Sequencing of cultivated peanut Arachis hypogaea provides insights into genome evolution and oil improvement.</title>
        <authorList>
            <person name="Chen X."/>
        </authorList>
    </citation>
    <scope>NUCLEOTIDE SEQUENCE [LARGE SCALE GENOMIC DNA]</scope>
    <source>
        <strain evidence="8">cv. Fuhuasheng</strain>
        <tissue evidence="7">Leaves</tissue>
    </source>
</reference>
<dbReference type="GO" id="GO:0003677">
    <property type="term" value="F:DNA binding"/>
    <property type="evidence" value="ECO:0007669"/>
    <property type="project" value="UniProtKB-KW"/>
</dbReference>
<dbReference type="PROSITE" id="PS50863">
    <property type="entry name" value="B3"/>
    <property type="match status" value="1"/>
</dbReference>
<name>A0A444Z488_ARAHY</name>
<dbReference type="InterPro" id="IPR015300">
    <property type="entry name" value="DNA-bd_pseudobarrel_sf"/>
</dbReference>
<comment type="subcellular location">
    <subcellularLocation>
        <location evidence="1">Nucleus</location>
    </subcellularLocation>
</comment>
<dbReference type="AlphaFoldDB" id="A0A444Z488"/>
<dbReference type="Proteomes" id="UP000289738">
    <property type="component" value="Chromosome B05"/>
</dbReference>
<comment type="caution">
    <text evidence="7">The sequence shown here is derived from an EMBL/GenBank/DDBJ whole genome shotgun (WGS) entry which is preliminary data.</text>
</comment>
<keyword evidence="5" id="KW-0539">Nucleus</keyword>
<evidence type="ECO:0000313" key="7">
    <source>
        <dbReference type="EMBL" id="RYR08985.1"/>
    </source>
</evidence>
<keyword evidence="2" id="KW-0805">Transcription regulation</keyword>
<proteinExistence type="predicted"/>
<protein>
    <recommendedName>
        <fullName evidence="6">TF-B3 domain-containing protein</fullName>
    </recommendedName>
</protein>
<evidence type="ECO:0000256" key="4">
    <source>
        <dbReference type="ARBA" id="ARBA00023163"/>
    </source>
</evidence>
<keyword evidence="8" id="KW-1185">Reference proteome</keyword>
<dbReference type="EMBL" id="SDMP01000015">
    <property type="protein sequence ID" value="RYR08985.1"/>
    <property type="molecule type" value="Genomic_DNA"/>
</dbReference>
<accession>A0A444Z488</accession>
<keyword evidence="3" id="KW-0238">DNA-binding</keyword>
<evidence type="ECO:0000256" key="2">
    <source>
        <dbReference type="ARBA" id="ARBA00023015"/>
    </source>
</evidence>
<dbReference type="GO" id="GO:0005634">
    <property type="term" value="C:nucleus"/>
    <property type="evidence" value="ECO:0007669"/>
    <property type="project" value="UniProtKB-SubCell"/>
</dbReference>
<dbReference type="Gene3D" id="2.40.330.10">
    <property type="entry name" value="DNA-binding pseudobarrel domain"/>
    <property type="match status" value="1"/>
</dbReference>
<dbReference type="PANTHER" id="PTHR31920:SF132">
    <property type="entry name" value="TF-B3 DOMAIN-CONTAINING PROTEIN"/>
    <property type="match status" value="1"/>
</dbReference>
<evidence type="ECO:0000313" key="8">
    <source>
        <dbReference type="Proteomes" id="UP000289738"/>
    </source>
</evidence>
<dbReference type="PANTHER" id="PTHR31920">
    <property type="entry name" value="B3 DOMAIN-CONTAINING"/>
    <property type="match status" value="1"/>
</dbReference>
<keyword evidence="4" id="KW-0804">Transcription</keyword>
<dbReference type="InterPro" id="IPR050655">
    <property type="entry name" value="Plant_B3_domain"/>
</dbReference>
<evidence type="ECO:0000256" key="3">
    <source>
        <dbReference type="ARBA" id="ARBA00023125"/>
    </source>
</evidence>
<organism evidence="7 8">
    <name type="scientific">Arachis hypogaea</name>
    <name type="common">Peanut</name>
    <dbReference type="NCBI Taxonomy" id="3818"/>
    <lineage>
        <taxon>Eukaryota</taxon>
        <taxon>Viridiplantae</taxon>
        <taxon>Streptophyta</taxon>
        <taxon>Embryophyta</taxon>
        <taxon>Tracheophyta</taxon>
        <taxon>Spermatophyta</taxon>
        <taxon>Magnoliopsida</taxon>
        <taxon>eudicotyledons</taxon>
        <taxon>Gunneridae</taxon>
        <taxon>Pentapetalae</taxon>
        <taxon>rosids</taxon>
        <taxon>fabids</taxon>
        <taxon>Fabales</taxon>
        <taxon>Fabaceae</taxon>
        <taxon>Papilionoideae</taxon>
        <taxon>50 kb inversion clade</taxon>
        <taxon>dalbergioids sensu lato</taxon>
        <taxon>Dalbergieae</taxon>
        <taxon>Pterocarpus clade</taxon>
        <taxon>Arachis</taxon>
    </lineage>
</organism>
<dbReference type="InterPro" id="IPR003340">
    <property type="entry name" value="B3_DNA-bd"/>
</dbReference>
<evidence type="ECO:0000259" key="6">
    <source>
        <dbReference type="PROSITE" id="PS50863"/>
    </source>
</evidence>
<evidence type="ECO:0000256" key="5">
    <source>
        <dbReference type="ARBA" id="ARBA00023242"/>
    </source>
</evidence>